<comment type="function">
    <text evidence="9 10">Plays a role in maintaining the mitochondrial genome and in controlling the mtDNA escape. Involved in the regulation of mtDNA nucleotide structure and number. May have a dispensable role in early maturation of pre-rRNA.</text>
</comment>
<gene>
    <name evidence="12" type="ORF">PNOK_0080900</name>
</gene>
<accession>A0A286UVZ6</accession>
<reference evidence="12 13" key="1">
    <citation type="journal article" date="2017" name="Mol. Ecol.">
        <title>Comparative and population genomic landscape of Phellinus noxius: A hypervariable fungus causing root rot in trees.</title>
        <authorList>
            <person name="Chung C.L."/>
            <person name="Lee T.J."/>
            <person name="Akiba M."/>
            <person name="Lee H.H."/>
            <person name="Kuo T.H."/>
            <person name="Liu D."/>
            <person name="Ke H.M."/>
            <person name="Yokoi T."/>
            <person name="Roa M.B."/>
            <person name="Lu M.J."/>
            <person name="Chang Y.Y."/>
            <person name="Ann P.J."/>
            <person name="Tsai J.N."/>
            <person name="Chen C.Y."/>
            <person name="Tzean S.S."/>
            <person name="Ota Y."/>
            <person name="Hattori T."/>
            <person name="Sahashi N."/>
            <person name="Liou R.F."/>
            <person name="Kikuchi T."/>
            <person name="Tsai I.J."/>
        </authorList>
    </citation>
    <scope>NUCLEOTIDE SEQUENCE [LARGE SCALE GENOMIC DNA]</scope>
    <source>
        <strain evidence="12 13">FFPRI411160</strain>
    </source>
</reference>
<protein>
    <recommendedName>
        <fullName evidence="3 10">Mitochondrial escape protein 2</fullName>
    </recommendedName>
</protein>
<keyword evidence="5 10" id="KW-0999">Mitochondrion inner membrane</keyword>
<comment type="subcellular location">
    <subcellularLocation>
        <location evidence="1 10">Mitochondrion inner membrane</location>
        <topology evidence="1 10">Single-pass membrane protein</topology>
    </subcellularLocation>
</comment>
<evidence type="ECO:0000313" key="12">
    <source>
        <dbReference type="EMBL" id="PAV23741.1"/>
    </source>
</evidence>
<sequence length="901" mass="100308">MRTQDQKDPEPVTARNPPGLEAMLVVTRKLAARSSTRSVLYRSPANVQFRRGQVTTTQSNSDLDTIVGPVEKEACLYIDSVFPVRLGAWDFRHYIGLYREEYLIGRLEQLISSIRSNGFNLTSIEPRNKDGGVFVNFKYDGTSQTALDEIVDELKNVGDARGGFPTWLGINQASGDVWLVKGKPWREDLNRFASPMLKVAFDGPDIREEGLYNLLRPYGRILDLTPPSPGAAGSLRSSIIMFKKVKAAATARNCIHGLNVTVGNDSTGLVVGFERPIKAHVIRDFMSSHPKLVLPLLFFLIGAVTYTIFDPIRVFSVEAKLLEWFDYRKSSTYQWLRKNTVDRLSFALTSSKQDEFSHNIWKERKEAEEGLKGYLKDHPNTIAFVHGPQGSGKSRMVFSLLKGGERPVLTIDCEELYKTSTDSGLLSTLARQTGYWPVFPFVNSLNNLIDVASVGIIGQKAGLSSSIEVQIREMLEVVGTGLKGTKTHKVEIMHKKQNAAEIANRLKQQEKERLAKILSGTWHDPRLDCVSGNGIMSELGIGDELMYPEDARINGVNDSLIDFNSTNTEDQTKRKLTPAELQELQAVPIVVIKNFTTKHGKDEVISVLSSWAATLVNNAVAHVIVVSDNRDNAKVLIQALPSKPLYTIALTDADTSSSLSFVAKKLLGSRFGSEITPSERQSIEKLGGRASDLETLVHKVNAGQQVEDAVEDIITRGVNELRRTAFGEDAEDAKTFSWSREQAWVVMKRLAISDEISYHNTLIEFPFKGNEGALRAMEHAEFISIGTNNGQPSVIKTGRPVYRYVFQRLASDPIFRTIQELNLNTAQISSAEMTIKSCEEELRLLSELHEPVPVRLGWYGKKNAAIARASFILKKMQTAEVTIEKLEAANSELKKNLAKHI</sequence>
<proteinExistence type="inferred from homology"/>
<evidence type="ECO:0000256" key="4">
    <source>
        <dbReference type="ARBA" id="ARBA00022692"/>
    </source>
</evidence>
<comment type="similarity">
    <text evidence="2 10">Belongs to the YME2 family.</text>
</comment>
<dbReference type="Proteomes" id="UP000217199">
    <property type="component" value="Unassembled WGS sequence"/>
</dbReference>
<dbReference type="EMBL" id="NBII01000001">
    <property type="protein sequence ID" value="PAV23741.1"/>
    <property type="molecule type" value="Genomic_DNA"/>
</dbReference>
<organism evidence="12 13">
    <name type="scientific">Pyrrhoderma noxium</name>
    <dbReference type="NCBI Taxonomy" id="2282107"/>
    <lineage>
        <taxon>Eukaryota</taxon>
        <taxon>Fungi</taxon>
        <taxon>Dikarya</taxon>
        <taxon>Basidiomycota</taxon>
        <taxon>Agaricomycotina</taxon>
        <taxon>Agaricomycetes</taxon>
        <taxon>Hymenochaetales</taxon>
        <taxon>Hymenochaetaceae</taxon>
        <taxon>Pyrrhoderma</taxon>
    </lineage>
</organism>
<keyword evidence="4 10" id="KW-0812">Transmembrane</keyword>
<evidence type="ECO:0000256" key="9">
    <source>
        <dbReference type="ARBA" id="ARBA00025276"/>
    </source>
</evidence>
<keyword evidence="13" id="KW-1185">Reference proteome</keyword>
<comment type="caution">
    <text evidence="12">The sequence shown here is derived from an EMBL/GenBank/DDBJ whole genome shotgun (WGS) entry which is preliminary data.</text>
</comment>
<feature type="transmembrane region" description="Helical" evidence="10">
    <location>
        <begin position="292"/>
        <end position="309"/>
    </location>
</feature>
<dbReference type="InterPro" id="IPR039627">
    <property type="entry name" value="Yme2_C"/>
</dbReference>
<evidence type="ECO:0000256" key="10">
    <source>
        <dbReference type="RuleBase" id="RU367108"/>
    </source>
</evidence>
<keyword evidence="10" id="KW-0694">RNA-binding</keyword>
<name>A0A286UVZ6_9AGAM</name>
<keyword evidence="12" id="KW-0269">Exonuclease</keyword>
<evidence type="ECO:0000256" key="8">
    <source>
        <dbReference type="ARBA" id="ARBA00023136"/>
    </source>
</evidence>
<evidence type="ECO:0000259" key="11">
    <source>
        <dbReference type="Pfam" id="PF10443"/>
    </source>
</evidence>
<dbReference type="GO" id="GO:0006397">
    <property type="term" value="P:mRNA processing"/>
    <property type="evidence" value="ECO:0007669"/>
    <property type="project" value="UniProtKB-UniRule"/>
</dbReference>
<evidence type="ECO:0000256" key="2">
    <source>
        <dbReference type="ARBA" id="ARBA00010320"/>
    </source>
</evidence>
<dbReference type="GO" id="GO:0003723">
    <property type="term" value="F:RNA binding"/>
    <property type="evidence" value="ECO:0007669"/>
    <property type="project" value="UniProtKB-UniRule"/>
</dbReference>
<dbReference type="FunCoup" id="A0A286UVZ6">
    <property type="interactions" value="8"/>
</dbReference>
<keyword evidence="12" id="KW-0540">Nuclease</keyword>
<dbReference type="STRING" id="2282107.A0A286UVZ6"/>
<dbReference type="GO" id="GO:0005743">
    <property type="term" value="C:mitochondrial inner membrane"/>
    <property type="evidence" value="ECO:0007669"/>
    <property type="project" value="UniProtKB-SubCell"/>
</dbReference>
<dbReference type="InParanoid" id="A0A286UVZ6"/>
<dbReference type="AlphaFoldDB" id="A0A286UVZ6"/>
<evidence type="ECO:0000256" key="7">
    <source>
        <dbReference type="ARBA" id="ARBA00023128"/>
    </source>
</evidence>
<dbReference type="PANTHER" id="PTHR32198">
    <property type="entry name" value="MITOCHONDRIAL ESCAPE PROTEIN 2"/>
    <property type="match status" value="1"/>
</dbReference>
<dbReference type="GO" id="GO:0004527">
    <property type="term" value="F:exonuclease activity"/>
    <property type="evidence" value="ECO:0007669"/>
    <property type="project" value="UniProtKB-KW"/>
</dbReference>
<keyword evidence="10" id="KW-0507">mRNA processing</keyword>
<dbReference type="PANTHER" id="PTHR32198:SF2">
    <property type="entry name" value="MITOCHONDRIAL ESCAPE PROTEIN 2"/>
    <property type="match status" value="1"/>
</dbReference>
<dbReference type="OrthoDB" id="10267654at2759"/>
<keyword evidence="12" id="KW-0378">Hydrolase</keyword>
<evidence type="ECO:0000256" key="3">
    <source>
        <dbReference type="ARBA" id="ARBA00020222"/>
    </source>
</evidence>
<evidence type="ECO:0000256" key="6">
    <source>
        <dbReference type="ARBA" id="ARBA00022989"/>
    </source>
</evidence>
<keyword evidence="6 10" id="KW-1133">Transmembrane helix</keyword>
<evidence type="ECO:0000256" key="1">
    <source>
        <dbReference type="ARBA" id="ARBA00004434"/>
    </source>
</evidence>
<evidence type="ECO:0000313" key="13">
    <source>
        <dbReference type="Proteomes" id="UP000217199"/>
    </source>
</evidence>
<dbReference type="Pfam" id="PF10443">
    <property type="entry name" value="RNA12"/>
    <property type="match status" value="1"/>
</dbReference>
<keyword evidence="7 10" id="KW-0496">Mitochondrion</keyword>
<feature type="domain" description="Mitochondrial escape protein 2 C-terminal" evidence="11">
    <location>
        <begin position="364"/>
        <end position="848"/>
    </location>
</feature>
<dbReference type="InterPro" id="IPR018850">
    <property type="entry name" value="Mt_escape_2_C"/>
</dbReference>
<evidence type="ECO:0000256" key="5">
    <source>
        <dbReference type="ARBA" id="ARBA00022792"/>
    </source>
</evidence>
<keyword evidence="8 10" id="KW-0472">Membrane</keyword>